<sequence>MPLGDALQGLVTLTAVVIGSLLAKTVFRRCNQPTVLGPIVFGLLIGTIVASCNSQSVRIALPGTSKFLVESVGTAGLLLLMFAVGIELRTHHQPTEQRPRQWQLGAAAVFPIALCAAAAWPFAHQLTGSKGNAFSAWAFVGVALGVTAVPVLVLVIQDLKITSSPVARAAVRIAVITDGLAWALVTILLILTAKHGAATTTELGIGVALLAIVVLIAPRITNRHQMFEQSSTRAITMFTCALTGAASTQILGLHPAVGAIIAGYFFPAALANDGAKHVLQTVIDLLIPAFFVAAALSIPLQTLPEQLGWHGLVCLVSLTVAAFASKLLAGYAFGRIGGYSRRASCQLGVLLNCRGVTEIAIASVGYQADLIGAYAFATLCALAILTTTVTAPLFRAFALRETPQRRQSNDRARSSVGLRRCGHG</sequence>
<dbReference type="InterPro" id="IPR038770">
    <property type="entry name" value="Na+/solute_symporter_sf"/>
</dbReference>
<evidence type="ECO:0000256" key="4">
    <source>
        <dbReference type="ARBA" id="ARBA00022989"/>
    </source>
</evidence>
<dbReference type="InterPro" id="IPR006153">
    <property type="entry name" value="Cation/H_exchanger_TM"/>
</dbReference>
<dbReference type="GO" id="GO:0016020">
    <property type="term" value="C:membrane"/>
    <property type="evidence" value="ECO:0007669"/>
    <property type="project" value="UniProtKB-SubCell"/>
</dbReference>
<organism evidence="10 11">
    <name type="scientific">Mycobacterium intracellulare subsp. chimaera</name>
    <dbReference type="NCBI Taxonomy" id="222805"/>
    <lineage>
        <taxon>Bacteria</taxon>
        <taxon>Bacillati</taxon>
        <taxon>Actinomycetota</taxon>
        <taxon>Actinomycetes</taxon>
        <taxon>Mycobacteriales</taxon>
        <taxon>Mycobacteriaceae</taxon>
        <taxon>Mycobacterium</taxon>
        <taxon>Mycobacterium avium complex (MAC)</taxon>
    </lineage>
</organism>
<dbReference type="GO" id="GO:1902600">
    <property type="term" value="P:proton transmembrane transport"/>
    <property type="evidence" value="ECO:0007669"/>
    <property type="project" value="InterPro"/>
</dbReference>
<dbReference type="GO" id="GO:0012505">
    <property type="term" value="C:endomembrane system"/>
    <property type="evidence" value="ECO:0007669"/>
    <property type="project" value="TreeGrafter"/>
</dbReference>
<feature type="domain" description="Cation/H+ exchanger transmembrane" evidence="9">
    <location>
        <begin position="19"/>
        <end position="394"/>
    </location>
</feature>
<evidence type="ECO:0000256" key="7">
    <source>
        <dbReference type="SAM" id="MobiDB-lite"/>
    </source>
</evidence>
<dbReference type="EMBL" id="CP015269">
    <property type="protein sequence ID" value="ASL18421.1"/>
    <property type="molecule type" value="Genomic_DNA"/>
</dbReference>
<keyword evidence="10" id="KW-0614">Plasmid</keyword>
<keyword evidence="2" id="KW-0813">Transport</keyword>
<evidence type="ECO:0000313" key="10">
    <source>
        <dbReference type="EMBL" id="ASL18421.1"/>
    </source>
</evidence>
<feature type="transmembrane region" description="Helical" evidence="8">
    <location>
        <begin position="373"/>
        <end position="398"/>
    </location>
</feature>
<feature type="transmembrane region" description="Helical" evidence="8">
    <location>
        <begin position="234"/>
        <end position="266"/>
    </location>
</feature>
<dbReference type="GO" id="GO:0015297">
    <property type="term" value="F:antiporter activity"/>
    <property type="evidence" value="ECO:0007669"/>
    <property type="project" value="InterPro"/>
</dbReference>
<evidence type="ECO:0000259" key="9">
    <source>
        <dbReference type="Pfam" id="PF00999"/>
    </source>
</evidence>
<evidence type="ECO:0000256" key="8">
    <source>
        <dbReference type="SAM" id="Phobius"/>
    </source>
</evidence>
<dbReference type="RefSeq" id="WP_089152614.1">
    <property type="nucleotide sequence ID" value="NZ_CP015269.1"/>
</dbReference>
<feature type="transmembrane region" description="Helical" evidence="8">
    <location>
        <begin position="6"/>
        <end position="27"/>
    </location>
</feature>
<feature type="transmembrane region" description="Helical" evidence="8">
    <location>
        <begin position="312"/>
        <end position="333"/>
    </location>
</feature>
<evidence type="ECO:0000256" key="3">
    <source>
        <dbReference type="ARBA" id="ARBA00022692"/>
    </source>
</evidence>
<keyword evidence="6 8" id="KW-0472">Membrane</keyword>
<protein>
    <submittedName>
        <fullName evidence="10">Kef-type K+ transport system membrane protein</fullName>
    </submittedName>
</protein>
<dbReference type="Gene3D" id="1.20.1530.20">
    <property type="match status" value="1"/>
</dbReference>
<comment type="subcellular location">
    <subcellularLocation>
        <location evidence="1">Membrane</location>
        <topology evidence="1">Multi-pass membrane protein</topology>
    </subcellularLocation>
</comment>
<keyword evidence="3 8" id="KW-0812">Transmembrane</keyword>
<feature type="region of interest" description="Disordered" evidence="7">
    <location>
        <begin position="405"/>
        <end position="424"/>
    </location>
</feature>
<feature type="transmembrane region" description="Helical" evidence="8">
    <location>
        <begin position="169"/>
        <end position="191"/>
    </location>
</feature>
<geneLocation type="plasmid" evidence="10 11">
    <name>unnamed 2</name>
</geneLocation>
<evidence type="ECO:0000256" key="5">
    <source>
        <dbReference type="ARBA" id="ARBA00023065"/>
    </source>
</evidence>
<keyword evidence="5" id="KW-0406">Ion transport</keyword>
<evidence type="ECO:0000256" key="1">
    <source>
        <dbReference type="ARBA" id="ARBA00004141"/>
    </source>
</evidence>
<proteinExistence type="predicted"/>
<feature type="transmembrane region" description="Helical" evidence="8">
    <location>
        <begin position="67"/>
        <end position="90"/>
    </location>
</feature>
<feature type="transmembrane region" description="Helical" evidence="8">
    <location>
        <begin position="278"/>
        <end position="300"/>
    </location>
</feature>
<name>A0A7U5MRJ8_MYCIT</name>
<dbReference type="InterPro" id="IPR050794">
    <property type="entry name" value="CPA2_transporter"/>
</dbReference>
<dbReference type="AlphaFoldDB" id="A0A7U5MRJ8"/>
<dbReference type="PANTHER" id="PTHR32468:SF84">
    <property type="entry name" value="OS05G0382200 PROTEIN"/>
    <property type="match status" value="1"/>
</dbReference>
<dbReference type="Proteomes" id="UP000198286">
    <property type="component" value="Plasmid unnamed 2"/>
</dbReference>
<dbReference type="Pfam" id="PF00999">
    <property type="entry name" value="Na_H_Exchanger"/>
    <property type="match status" value="1"/>
</dbReference>
<feature type="transmembrane region" description="Helical" evidence="8">
    <location>
        <begin position="134"/>
        <end position="157"/>
    </location>
</feature>
<evidence type="ECO:0000256" key="2">
    <source>
        <dbReference type="ARBA" id="ARBA00022448"/>
    </source>
</evidence>
<feature type="transmembrane region" description="Helical" evidence="8">
    <location>
        <begin position="203"/>
        <end position="222"/>
    </location>
</feature>
<feature type="transmembrane region" description="Helical" evidence="8">
    <location>
        <begin position="39"/>
        <end position="61"/>
    </location>
</feature>
<evidence type="ECO:0000313" key="11">
    <source>
        <dbReference type="Proteomes" id="UP000198286"/>
    </source>
</evidence>
<gene>
    <name evidence="10" type="ORF">MYCOZU2_06076</name>
</gene>
<reference evidence="10 11" key="1">
    <citation type="journal article" date="2017" name="Lancet Infect. Dis.">
        <title>Global outbreak of severe Mycobacterium chimaera disease after cardiac surgery: a molecular epidemiological study.</title>
        <authorList>
            <person name="van Ingen J."/>
            <person name="Kohl T."/>
            <person name="Kranzer K."/>
            <person name="Hasse B."/>
            <person name="Keller P."/>
            <person name="Szafranska A."/>
            <person name="Hillemann D."/>
            <person name="Chand M."/>
            <person name="Schreiber P."/>
            <person name="Sommerstein R."/>
            <person name="Berger C."/>
            <person name="Genoni M."/>
            <person name="Ruegg C."/>
            <person name="Troillet N."/>
            <person name="Widmer A.F."/>
            <person name="Becker S.L."/>
            <person name="Herrmann M."/>
            <person name="Eckmanns T."/>
            <person name="Haller S."/>
            <person name="Hoeller C."/>
            <person name="Debast S.B."/>
            <person name="Wolfhagen M.J."/>
            <person name="Hopman J."/>
            <person name="Kluytmans J."/>
            <person name="Langelaar M."/>
            <person name="Notermans D.W."/>
            <person name="ten Oever J."/>
            <person name="van den Barselaar P."/>
            <person name="Vonk A.B.A."/>
            <person name="Vos M.C."/>
            <person name="Ahmed N."/>
            <person name="Brown T."/>
            <person name="Crook D."/>
            <person name="Lamagni T."/>
            <person name="Phin N."/>
            <person name="Smith E.G."/>
            <person name="Zambon M."/>
            <person name="Serr A."/>
            <person name="Goetting T."/>
            <person name="Ebner W."/>
            <person name="Thuermer A."/>
            <person name="Utpatel C."/>
            <person name="Sproer C."/>
            <person name="Bunk B."/>
            <person name="Nubel U."/>
            <person name="Bloemberg G."/>
            <person name="Bottger E."/>
            <person name="Niemann S."/>
            <person name="Wagner D."/>
            <person name="Sax H."/>
        </authorList>
    </citation>
    <scope>NUCLEOTIDE SEQUENCE [LARGE SCALE GENOMIC DNA]</scope>
    <source>
        <strain evidence="10 11">ZUERICH-2</strain>
        <plasmid evidence="10 11">unnamed 2</plasmid>
    </source>
</reference>
<accession>A0A7U5MRJ8</accession>
<evidence type="ECO:0000256" key="6">
    <source>
        <dbReference type="ARBA" id="ARBA00023136"/>
    </source>
</evidence>
<dbReference type="GO" id="GO:0006885">
    <property type="term" value="P:regulation of pH"/>
    <property type="evidence" value="ECO:0007669"/>
    <property type="project" value="TreeGrafter"/>
</dbReference>
<dbReference type="PANTHER" id="PTHR32468">
    <property type="entry name" value="CATION/H + ANTIPORTER"/>
    <property type="match status" value="1"/>
</dbReference>
<keyword evidence="4 8" id="KW-1133">Transmembrane helix</keyword>
<feature type="transmembrane region" description="Helical" evidence="8">
    <location>
        <begin position="102"/>
        <end position="122"/>
    </location>
</feature>